<dbReference type="OrthoDB" id="6146551at2759"/>
<evidence type="ECO:0000313" key="2">
    <source>
        <dbReference type="Proteomes" id="UP000699462"/>
    </source>
</evidence>
<proteinExistence type="predicted"/>
<dbReference type="Proteomes" id="UP000699462">
    <property type="component" value="Unassembled WGS sequence"/>
</dbReference>
<accession>A0A8T0DEN8</accession>
<reference evidence="1 2" key="1">
    <citation type="submission" date="2019-07" db="EMBL/GenBank/DDBJ databases">
        <title>Annotation for the trematode Paragonimus westermani.</title>
        <authorList>
            <person name="Choi Y.-J."/>
        </authorList>
    </citation>
    <scope>NUCLEOTIDE SEQUENCE [LARGE SCALE GENOMIC DNA]</scope>
    <source>
        <strain evidence="1">180907_Pwestermani</strain>
    </source>
</reference>
<protein>
    <submittedName>
        <fullName evidence="1">Uncharacterized protein</fullName>
    </submittedName>
</protein>
<organism evidence="1 2">
    <name type="scientific">Paragonimus westermani</name>
    <dbReference type="NCBI Taxonomy" id="34504"/>
    <lineage>
        <taxon>Eukaryota</taxon>
        <taxon>Metazoa</taxon>
        <taxon>Spiralia</taxon>
        <taxon>Lophotrochozoa</taxon>
        <taxon>Platyhelminthes</taxon>
        <taxon>Trematoda</taxon>
        <taxon>Digenea</taxon>
        <taxon>Plagiorchiida</taxon>
        <taxon>Troglotremata</taxon>
        <taxon>Troglotrematidae</taxon>
        <taxon>Paragonimus</taxon>
    </lineage>
</organism>
<gene>
    <name evidence="1" type="ORF">P879_10425</name>
</gene>
<sequence>MVGLILRPPPQLNMNEDEGLPERWKMWKMQFQDFRTLAGLSSAEREFQMSMFRYAFGEQAVRCVNTFPNEADEYPEDWENVMKKLECYCLGFAKDLSERYNLNCRVQEPAESVDQFVQALRHMATTCGYCDHMHDNLIKDRLIIGMRNGSLTTRMLRDPRLTLK</sequence>
<evidence type="ECO:0000313" key="1">
    <source>
        <dbReference type="EMBL" id="KAF8565816.1"/>
    </source>
</evidence>
<dbReference type="PANTHER" id="PTHR33198">
    <property type="entry name" value="ANK_REP_REGION DOMAIN-CONTAINING PROTEIN-RELATED"/>
    <property type="match status" value="1"/>
</dbReference>
<keyword evidence="2" id="KW-1185">Reference proteome</keyword>
<name>A0A8T0DEN8_9TREM</name>
<dbReference type="AlphaFoldDB" id="A0A8T0DEN8"/>
<comment type="caution">
    <text evidence="1">The sequence shown here is derived from an EMBL/GenBank/DDBJ whole genome shotgun (WGS) entry which is preliminary data.</text>
</comment>
<dbReference type="EMBL" id="JTDF01006057">
    <property type="protein sequence ID" value="KAF8565816.1"/>
    <property type="molecule type" value="Genomic_DNA"/>
</dbReference>
<dbReference type="PANTHER" id="PTHR33198:SF20">
    <property type="entry name" value="RETROTRANSPOSON GAG DOMAIN-CONTAINING PROTEIN"/>
    <property type="match status" value="1"/>
</dbReference>